<dbReference type="Pfam" id="PF01040">
    <property type="entry name" value="UbiA"/>
    <property type="match status" value="1"/>
</dbReference>
<dbReference type="AlphaFoldDB" id="A0A8A4TRN9"/>
<dbReference type="GO" id="GO:0008412">
    <property type="term" value="F:4-hydroxybenzoate polyprenyltransferase activity"/>
    <property type="evidence" value="ECO:0007669"/>
    <property type="project" value="UniProtKB-EC"/>
</dbReference>
<evidence type="ECO:0000256" key="5">
    <source>
        <dbReference type="ARBA" id="ARBA00022519"/>
    </source>
</evidence>
<dbReference type="GO" id="GO:0006744">
    <property type="term" value="P:ubiquinone biosynthetic process"/>
    <property type="evidence" value="ECO:0007669"/>
    <property type="project" value="UniProtKB-KW"/>
</dbReference>
<evidence type="ECO:0000313" key="13">
    <source>
        <dbReference type="EMBL" id="QTD51671.1"/>
    </source>
</evidence>
<feature type="transmembrane region" description="Helical" evidence="12">
    <location>
        <begin position="83"/>
        <end position="103"/>
    </location>
</feature>
<feature type="transmembrane region" description="Helical" evidence="12">
    <location>
        <begin position="41"/>
        <end position="62"/>
    </location>
</feature>
<keyword evidence="14" id="KW-1185">Reference proteome</keyword>
<dbReference type="InterPro" id="IPR039653">
    <property type="entry name" value="Prenyltransferase"/>
</dbReference>
<feature type="transmembrane region" description="Helical" evidence="12">
    <location>
        <begin position="229"/>
        <end position="248"/>
    </location>
</feature>
<dbReference type="InterPro" id="IPR006371">
    <property type="entry name" value="Polyprenyltransferase_UbiA-li"/>
</dbReference>
<keyword evidence="8 12" id="KW-0812">Transmembrane</keyword>
<evidence type="ECO:0000256" key="3">
    <source>
        <dbReference type="ARBA" id="ARBA00005985"/>
    </source>
</evidence>
<evidence type="ECO:0000256" key="10">
    <source>
        <dbReference type="ARBA" id="ARBA00023136"/>
    </source>
</evidence>
<dbReference type="FunFam" id="1.20.120.1780:FF:000001">
    <property type="entry name" value="4-hydroxybenzoate octaprenyltransferase"/>
    <property type="match status" value="1"/>
</dbReference>
<evidence type="ECO:0000256" key="11">
    <source>
        <dbReference type="ARBA" id="ARBA00034524"/>
    </source>
</evidence>
<organism evidence="13 14">
    <name type="scientific">Sulfidibacter corallicola</name>
    <dbReference type="NCBI Taxonomy" id="2818388"/>
    <lineage>
        <taxon>Bacteria</taxon>
        <taxon>Pseudomonadati</taxon>
        <taxon>Acidobacteriota</taxon>
        <taxon>Holophagae</taxon>
        <taxon>Acanthopleuribacterales</taxon>
        <taxon>Acanthopleuribacteraceae</taxon>
        <taxon>Sulfidibacter</taxon>
    </lineage>
</organism>
<feature type="transmembrane region" description="Helical" evidence="12">
    <location>
        <begin position="159"/>
        <end position="180"/>
    </location>
</feature>
<dbReference type="PANTHER" id="PTHR11048">
    <property type="entry name" value="PRENYLTRANSFERASES"/>
    <property type="match status" value="1"/>
</dbReference>
<accession>A0A8A4TRN9</accession>
<evidence type="ECO:0000256" key="7">
    <source>
        <dbReference type="ARBA" id="ARBA00022688"/>
    </source>
</evidence>
<feature type="transmembrane region" description="Helical" evidence="12">
    <location>
        <begin position="133"/>
        <end position="153"/>
    </location>
</feature>
<keyword evidence="6" id="KW-0808">Transferase</keyword>
<name>A0A8A4TRN9_SULCO</name>
<evidence type="ECO:0000256" key="6">
    <source>
        <dbReference type="ARBA" id="ARBA00022679"/>
    </source>
</evidence>
<dbReference type="GO" id="GO:0005886">
    <property type="term" value="C:plasma membrane"/>
    <property type="evidence" value="ECO:0007669"/>
    <property type="project" value="TreeGrafter"/>
</dbReference>
<feature type="transmembrane region" description="Helical" evidence="12">
    <location>
        <begin position="260"/>
        <end position="283"/>
    </location>
</feature>
<dbReference type="InterPro" id="IPR044878">
    <property type="entry name" value="UbiA_sf"/>
</dbReference>
<keyword evidence="5" id="KW-0997">Cell inner membrane</keyword>
<dbReference type="FunFam" id="1.10.357.140:FF:000008">
    <property type="entry name" value="4-hydroxybenzoate octaprenyltransferase"/>
    <property type="match status" value="1"/>
</dbReference>
<dbReference type="RefSeq" id="WP_237381797.1">
    <property type="nucleotide sequence ID" value="NZ_CP071793.1"/>
</dbReference>
<dbReference type="KEGG" id="scor:J3U87_04305"/>
<gene>
    <name evidence="13" type="ORF">J3U87_04305</name>
</gene>
<keyword evidence="9 12" id="KW-1133">Transmembrane helix</keyword>
<dbReference type="EMBL" id="CP071793">
    <property type="protein sequence ID" value="QTD51671.1"/>
    <property type="molecule type" value="Genomic_DNA"/>
</dbReference>
<dbReference type="InterPro" id="IPR000537">
    <property type="entry name" value="UbiA_prenyltransferase"/>
</dbReference>
<keyword evidence="10 12" id="KW-0472">Membrane</keyword>
<reference evidence="13" key="1">
    <citation type="submission" date="2021-03" db="EMBL/GenBank/DDBJ databases">
        <title>Acanthopleuribacteraceae sp. M133.</title>
        <authorList>
            <person name="Wang G."/>
        </authorList>
    </citation>
    <scope>NUCLEOTIDE SEQUENCE</scope>
    <source>
        <strain evidence="13">M133</strain>
    </source>
</reference>
<comment type="subcellular location">
    <subcellularLocation>
        <location evidence="2">Membrane</location>
        <topology evidence="2">Multi-pass membrane protein</topology>
    </subcellularLocation>
</comment>
<evidence type="ECO:0000256" key="2">
    <source>
        <dbReference type="ARBA" id="ARBA00004141"/>
    </source>
</evidence>
<comment type="cofactor">
    <cofactor evidence="1">
        <name>Mg(2+)</name>
        <dbReference type="ChEBI" id="CHEBI:18420"/>
    </cofactor>
</comment>
<dbReference type="Gene3D" id="1.10.357.140">
    <property type="entry name" value="UbiA prenyltransferase"/>
    <property type="match status" value="1"/>
</dbReference>
<dbReference type="CDD" id="cd13959">
    <property type="entry name" value="PT_UbiA_COQ2"/>
    <property type="match status" value="1"/>
</dbReference>
<evidence type="ECO:0000256" key="9">
    <source>
        <dbReference type="ARBA" id="ARBA00022989"/>
    </source>
</evidence>
<evidence type="ECO:0000313" key="14">
    <source>
        <dbReference type="Proteomes" id="UP000663929"/>
    </source>
</evidence>
<comment type="similarity">
    <text evidence="3">Belongs to the UbiA prenyltransferase family.</text>
</comment>
<dbReference type="Proteomes" id="UP000663929">
    <property type="component" value="Chromosome"/>
</dbReference>
<dbReference type="EC" id="2.5.1.39" evidence="11"/>
<evidence type="ECO:0000256" key="12">
    <source>
        <dbReference type="SAM" id="Phobius"/>
    </source>
</evidence>
<keyword evidence="7" id="KW-0831">Ubiquinone biosynthesis</keyword>
<feature type="transmembrane region" description="Helical" evidence="12">
    <location>
        <begin position="109"/>
        <end position="126"/>
    </location>
</feature>
<evidence type="ECO:0000256" key="8">
    <source>
        <dbReference type="ARBA" id="ARBA00022692"/>
    </source>
</evidence>
<dbReference type="Gene3D" id="1.20.120.1780">
    <property type="entry name" value="UbiA prenyltransferase"/>
    <property type="match status" value="1"/>
</dbReference>
<proteinExistence type="inferred from homology"/>
<dbReference type="PANTHER" id="PTHR11048:SF28">
    <property type="entry name" value="4-HYDROXYBENZOATE POLYPRENYLTRANSFERASE, MITOCHONDRIAL"/>
    <property type="match status" value="1"/>
</dbReference>
<sequence length="285" mass="31231">MTGAFVETMKMIKIEHSIFALPFALAAAFMAADGFPPARVLGLIVLAMVFARSAAMAFNRWLDAEIDARNPRTAIRSIPAGRLTRGYALGFTLACSAGFIATAWFLNPLAFYLSPLVLCWLLGYSFTKRFTSFCHVWLGVALGLAPFGAWVAVRGEIHWLPLLLGVAVTGWTAGFDIIYACQDLDFDKDEKLNSIPVRLGVLRSLWLARLLHLGMFAILVYLGQYLELGWLYTLGLAIVAGCLIYEHSLVRGGNLDRVDLAFFTLNGIVSLVWGLTTSAAIVFNA</sequence>
<feature type="transmembrane region" description="Helical" evidence="12">
    <location>
        <begin position="201"/>
        <end position="223"/>
    </location>
</feature>
<keyword evidence="4" id="KW-1003">Cell membrane</keyword>
<protein>
    <recommendedName>
        <fullName evidence="11">4-hydroxybenzoate polyprenyltransferase</fullName>
        <ecNumber evidence="11">2.5.1.39</ecNumber>
    </recommendedName>
</protein>
<evidence type="ECO:0000256" key="1">
    <source>
        <dbReference type="ARBA" id="ARBA00001946"/>
    </source>
</evidence>
<dbReference type="NCBIfam" id="TIGR01475">
    <property type="entry name" value="ubiA_other"/>
    <property type="match status" value="1"/>
</dbReference>
<evidence type="ECO:0000256" key="4">
    <source>
        <dbReference type="ARBA" id="ARBA00022475"/>
    </source>
</evidence>